<organism evidence="1 2">
    <name type="scientific">Drosophila willistoni</name>
    <name type="common">Fruit fly</name>
    <dbReference type="NCBI Taxonomy" id="7260"/>
    <lineage>
        <taxon>Eukaryota</taxon>
        <taxon>Metazoa</taxon>
        <taxon>Ecdysozoa</taxon>
        <taxon>Arthropoda</taxon>
        <taxon>Hexapoda</taxon>
        <taxon>Insecta</taxon>
        <taxon>Pterygota</taxon>
        <taxon>Neoptera</taxon>
        <taxon>Endopterygota</taxon>
        <taxon>Diptera</taxon>
        <taxon>Brachycera</taxon>
        <taxon>Muscomorpha</taxon>
        <taxon>Ephydroidea</taxon>
        <taxon>Drosophilidae</taxon>
        <taxon>Drosophila</taxon>
        <taxon>Sophophora</taxon>
    </lineage>
</organism>
<gene>
    <name evidence="1" type="primary">Dwil\GK19362</name>
    <name evidence="1" type="ORF">Dwil_GK19362</name>
</gene>
<dbReference type="AlphaFoldDB" id="A0A0Q9X382"/>
<accession>A0A0Q9X382</accession>
<evidence type="ECO:0000313" key="1">
    <source>
        <dbReference type="EMBL" id="KRF98700.1"/>
    </source>
</evidence>
<dbReference type="InParanoid" id="A0A0Q9X382"/>
<keyword evidence="2" id="KW-1185">Reference proteome</keyword>
<dbReference type="eggNOG" id="ENOG502T9CD">
    <property type="taxonomic scope" value="Eukaryota"/>
</dbReference>
<name>A0A0Q9X382_DROWI</name>
<reference evidence="1 2" key="1">
    <citation type="journal article" date="2007" name="Nature">
        <title>Evolution of genes and genomes on the Drosophila phylogeny.</title>
        <authorList>
            <consortium name="Drosophila 12 Genomes Consortium"/>
            <person name="Clark A.G."/>
            <person name="Eisen M.B."/>
            <person name="Smith D.R."/>
            <person name="Bergman C.M."/>
            <person name="Oliver B."/>
            <person name="Markow T.A."/>
            <person name="Kaufman T.C."/>
            <person name="Kellis M."/>
            <person name="Gelbart W."/>
            <person name="Iyer V.N."/>
            <person name="Pollard D.A."/>
            <person name="Sackton T.B."/>
            <person name="Larracuente A.M."/>
            <person name="Singh N.D."/>
            <person name="Abad J.P."/>
            <person name="Abt D.N."/>
            <person name="Adryan B."/>
            <person name="Aguade M."/>
            <person name="Akashi H."/>
            <person name="Anderson W.W."/>
            <person name="Aquadro C.F."/>
            <person name="Ardell D.H."/>
            <person name="Arguello R."/>
            <person name="Artieri C.G."/>
            <person name="Barbash D.A."/>
            <person name="Barker D."/>
            <person name="Barsanti P."/>
            <person name="Batterham P."/>
            <person name="Batzoglou S."/>
            <person name="Begun D."/>
            <person name="Bhutkar A."/>
            <person name="Blanco E."/>
            <person name="Bosak S.A."/>
            <person name="Bradley R.K."/>
            <person name="Brand A.D."/>
            <person name="Brent M.R."/>
            <person name="Brooks A.N."/>
            <person name="Brown R.H."/>
            <person name="Butlin R.K."/>
            <person name="Caggese C."/>
            <person name="Calvi B.R."/>
            <person name="Bernardo de Carvalho A."/>
            <person name="Caspi A."/>
            <person name="Castrezana S."/>
            <person name="Celniker S.E."/>
            <person name="Chang J.L."/>
            <person name="Chapple C."/>
            <person name="Chatterji S."/>
            <person name="Chinwalla A."/>
            <person name="Civetta A."/>
            <person name="Clifton S.W."/>
            <person name="Comeron J.M."/>
            <person name="Costello J.C."/>
            <person name="Coyne J.A."/>
            <person name="Daub J."/>
            <person name="David R.G."/>
            <person name="Delcher A.L."/>
            <person name="Delehaunty K."/>
            <person name="Do C.B."/>
            <person name="Ebling H."/>
            <person name="Edwards K."/>
            <person name="Eickbush T."/>
            <person name="Evans J.D."/>
            <person name="Filipski A."/>
            <person name="Findeiss S."/>
            <person name="Freyhult E."/>
            <person name="Fulton L."/>
            <person name="Fulton R."/>
            <person name="Garcia A.C."/>
            <person name="Gardiner A."/>
            <person name="Garfield D.A."/>
            <person name="Garvin B.E."/>
            <person name="Gibson G."/>
            <person name="Gilbert D."/>
            <person name="Gnerre S."/>
            <person name="Godfrey J."/>
            <person name="Good R."/>
            <person name="Gotea V."/>
            <person name="Gravely B."/>
            <person name="Greenberg A.J."/>
            <person name="Griffiths-Jones S."/>
            <person name="Gross S."/>
            <person name="Guigo R."/>
            <person name="Gustafson E.A."/>
            <person name="Haerty W."/>
            <person name="Hahn M.W."/>
            <person name="Halligan D.L."/>
            <person name="Halpern A.L."/>
            <person name="Halter G.M."/>
            <person name="Han M.V."/>
            <person name="Heger A."/>
            <person name="Hillier L."/>
            <person name="Hinrichs A.S."/>
            <person name="Holmes I."/>
            <person name="Hoskins R.A."/>
            <person name="Hubisz M.J."/>
            <person name="Hultmark D."/>
            <person name="Huntley M.A."/>
            <person name="Jaffe D.B."/>
            <person name="Jagadeeshan S."/>
            <person name="Jeck W.R."/>
            <person name="Johnson J."/>
            <person name="Jones C.D."/>
            <person name="Jordan W.C."/>
            <person name="Karpen G.H."/>
            <person name="Kataoka E."/>
            <person name="Keightley P.D."/>
            <person name="Kheradpour P."/>
            <person name="Kirkness E.F."/>
            <person name="Koerich L.B."/>
            <person name="Kristiansen K."/>
            <person name="Kudrna D."/>
            <person name="Kulathinal R.J."/>
            <person name="Kumar S."/>
            <person name="Kwok R."/>
            <person name="Lander E."/>
            <person name="Langley C.H."/>
            <person name="Lapoint R."/>
            <person name="Lazzaro B.P."/>
            <person name="Lee S.J."/>
            <person name="Levesque L."/>
            <person name="Li R."/>
            <person name="Lin C.F."/>
            <person name="Lin M.F."/>
            <person name="Lindblad-Toh K."/>
            <person name="Llopart A."/>
            <person name="Long M."/>
            <person name="Low L."/>
            <person name="Lozovsky E."/>
            <person name="Lu J."/>
            <person name="Luo M."/>
            <person name="Machado C.A."/>
            <person name="Makalowski W."/>
            <person name="Marzo M."/>
            <person name="Matsuda M."/>
            <person name="Matzkin L."/>
            <person name="McAllister B."/>
            <person name="McBride C.S."/>
            <person name="McKernan B."/>
            <person name="McKernan K."/>
            <person name="Mendez-Lago M."/>
            <person name="Minx P."/>
            <person name="Mollenhauer M.U."/>
            <person name="Montooth K."/>
            <person name="Mount S.M."/>
            <person name="Mu X."/>
            <person name="Myers E."/>
            <person name="Negre B."/>
            <person name="Newfeld S."/>
            <person name="Nielsen R."/>
            <person name="Noor M.A."/>
            <person name="O'Grady P."/>
            <person name="Pachter L."/>
            <person name="Papaceit M."/>
            <person name="Parisi M.J."/>
            <person name="Parisi M."/>
            <person name="Parts L."/>
            <person name="Pedersen J.S."/>
            <person name="Pesole G."/>
            <person name="Phillippy A.M."/>
            <person name="Ponting C.P."/>
            <person name="Pop M."/>
            <person name="Porcelli D."/>
            <person name="Powell J.R."/>
            <person name="Prohaska S."/>
            <person name="Pruitt K."/>
            <person name="Puig M."/>
            <person name="Quesneville H."/>
            <person name="Ram K.R."/>
            <person name="Rand D."/>
            <person name="Rasmussen M.D."/>
            <person name="Reed L.K."/>
            <person name="Reenan R."/>
            <person name="Reily A."/>
            <person name="Remington K.A."/>
            <person name="Rieger T.T."/>
            <person name="Ritchie M.G."/>
            <person name="Robin C."/>
            <person name="Rogers Y.H."/>
            <person name="Rohde C."/>
            <person name="Rozas J."/>
            <person name="Rubenfield M.J."/>
            <person name="Ruiz A."/>
            <person name="Russo S."/>
            <person name="Salzberg S.L."/>
            <person name="Sanchez-Gracia A."/>
            <person name="Saranga D.J."/>
            <person name="Sato H."/>
            <person name="Schaeffer S.W."/>
            <person name="Schatz M.C."/>
            <person name="Schlenke T."/>
            <person name="Schwartz R."/>
            <person name="Segarra C."/>
            <person name="Singh R.S."/>
            <person name="Sirot L."/>
            <person name="Sirota M."/>
            <person name="Sisneros N.B."/>
            <person name="Smith C.D."/>
            <person name="Smith T.F."/>
            <person name="Spieth J."/>
            <person name="Stage D.E."/>
            <person name="Stark A."/>
            <person name="Stephan W."/>
            <person name="Strausberg R.L."/>
            <person name="Strempel S."/>
            <person name="Sturgill D."/>
            <person name="Sutton G."/>
            <person name="Sutton G.G."/>
            <person name="Tao W."/>
            <person name="Teichmann S."/>
            <person name="Tobari Y.N."/>
            <person name="Tomimura Y."/>
            <person name="Tsolas J.M."/>
            <person name="Valente V.L."/>
            <person name="Venter E."/>
            <person name="Venter J.C."/>
            <person name="Vicario S."/>
            <person name="Vieira F.G."/>
            <person name="Vilella A.J."/>
            <person name="Villasante A."/>
            <person name="Walenz B."/>
            <person name="Wang J."/>
            <person name="Wasserman M."/>
            <person name="Watts T."/>
            <person name="Wilson D."/>
            <person name="Wilson R.K."/>
            <person name="Wing R.A."/>
            <person name="Wolfner M.F."/>
            <person name="Wong A."/>
            <person name="Wong G.K."/>
            <person name="Wu C.I."/>
            <person name="Wu G."/>
            <person name="Yamamoto D."/>
            <person name="Yang H.P."/>
            <person name="Yang S.P."/>
            <person name="Yorke J.A."/>
            <person name="Yoshida K."/>
            <person name="Zdobnov E."/>
            <person name="Zhang P."/>
            <person name="Zhang Y."/>
            <person name="Zimin A.V."/>
            <person name="Baldwin J."/>
            <person name="Abdouelleil A."/>
            <person name="Abdulkadir J."/>
            <person name="Abebe A."/>
            <person name="Abera B."/>
            <person name="Abreu J."/>
            <person name="Acer S.C."/>
            <person name="Aftuck L."/>
            <person name="Alexander A."/>
            <person name="An P."/>
            <person name="Anderson E."/>
            <person name="Anderson S."/>
            <person name="Arachi H."/>
            <person name="Azer M."/>
            <person name="Bachantsang P."/>
            <person name="Barry A."/>
            <person name="Bayul T."/>
            <person name="Berlin A."/>
            <person name="Bessette D."/>
            <person name="Bloom T."/>
            <person name="Blye J."/>
            <person name="Boguslavskiy L."/>
            <person name="Bonnet C."/>
            <person name="Boukhgalter B."/>
            <person name="Bourzgui I."/>
            <person name="Brown A."/>
            <person name="Cahill P."/>
            <person name="Channer S."/>
            <person name="Cheshatsang Y."/>
            <person name="Chuda L."/>
            <person name="Citroen M."/>
            <person name="Collymore A."/>
            <person name="Cooke P."/>
            <person name="Costello M."/>
            <person name="D'Aco K."/>
            <person name="Daza R."/>
            <person name="De Haan G."/>
            <person name="DeGray S."/>
            <person name="DeMaso C."/>
            <person name="Dhargay N."/>
            <person name="Dooley K."/>
            <person name="Dooley E."/>
            <person name="Doricent M."/>
            <person name="Dorje P."/>
            <person name="Dorjee K."/>
            <person name="Dupes A."/>
            <person name="Elong R."/>
            <person name="Falk J."/>
            <person name="Farina A."/>
            <person name="Faro S."/>
            <person name="Ferguson D."/>
            <person name="Fisher S."/>
            <person name="Foley C.D."/>
            <person name="Franke A."/>
            <person name="Friedrich D."/>
            <person name="Gadbois L."/>
            <person name="Gearin G."/>
            <person name="Gearin C.R."/>
            <person name="Giannoukos G."/>
            <person name="Goode T."/>
            <person name="Graham J."/>
            <person name="Grandbois E."/>
            <person name="Grewal S."/>
            <person name="Gyaltsen K."/>
            <person name="Hafez N."/>
            <person name="Hagos B."/>
            <person name="Hall J."/>
            <person name="Henson C."/>
            <person name="Hollinger A."/>
            <person name="Honan T."/>
            <person name="Huard M.D."/>
            <person name="Hughes L."/>
            <person name="Hurhula B."/>
            <person name="Husby M.E."/>
            <person name="Kamat A."/>
            <person name="Kanga B."/>
            <person name="Kashin S."/>
            <person name="Khazanovich D."/>
            <person name="Kisner P."/>
            <person name="Lance K."/>
            <person name="Lara M."/>
            <person name="Lee W."/>
            <person name="Lennon N."/>
            <person name="Letendre F."/>
            <person name="LeVine R."/>
            <person name="Lipovsky A."/>
            <person name="Liu X."/>
            <person name="Liu J."/>
            <person name="Liu S."/>
            <person name="Lokyitsang T."/>
            <person name="Lokyitsang Y."/>
            <person name="Lubonja R."/>
            <person name="Lui A."/>
            <person name="MacDonald P."/>
            <person name="Magnisalis V."/>
            <person name="Maru K."/>
            <person name="Matthews C."/>
            <person name="McCusker W."/>
            <person name="McDonough S."/>
            <person name="Mehta T."/>
            <person name="Meldrim J."/>
            <person name="Meneus L."/>
            <person name="Mihai O."/>
            <person name="Mihalev A."/>
            <person name="Mihova T."/>
            <person name="Mittelman R."/>
            <person name="Mlenga V."/>
            <person name="Montmayeur A."/>
            <person name="Mulrain L."/>
            <person name="Navidi A."/>
            <person name="Naylor J."/>
            <person name="Negash T."/>
            <person name="Nguyen T."/>
            <person name="Nguyen N."/>
            <person name="Nicol R."/>
            <person name="Norbu C."/>
            <person name="Norbu N."/>
            <person name="Novod N."/>
            <person name="O'Neill B."/>
            <person name="Osman S."/>
            <person name="Markiewicz E."/>
            <person name="Oyono O.L."/>
            <person name="Patti C."/>
            <person name="Phunkhang P."/>
            <person name="Pierre F."/>
            <person name="Priest M."/>
            <person name="Raghuraman S."/>
            <person name="Rege F."/>
            <person name="Reyes R."/>
            <person name="Rise C."/>
            <person name="Rogov P."/>
            <person name="Ross K."/>
            <person name="Ryan E."/>
            <person name="Settipalli S."/>
            <person name="Shea T."/>
            <person name="Sherpa N."/>
            <person name="Shi L."/>
            <person name="Shih D."/>
            <person name="Sparrow T."/>
            <person name="Spaulding J."/>
            <person name="Stalker J."/>
            <person name="Stange-Thomann N."/>
            <person name="Stavropoulos S."/>
            <person name="Stone C."/>
            <person name="Strader C."/>
            <person name="Tesfaye S."/>
            <person name="Thomson T."/>
            <person name="Thoulutsang Y."/>
            <person name="Thoulutsang D."/>
            <person name="Topham K."/>
            <person name="Topping I."/>
            <person name="Tsamla T."/>
            <person name="Vassiliev H."/>
            <person name="Vo A."/>
            <person name="Wangchuk T."/>
            <person name="Wangdi T."/>
            <person name="Weiand M."/>
            <person name="Wilkinson J."/>
            <person name="Wilson A."/>
            <person name="Yadav S."/>
            <person name="Young G."/>
            <person name="Yu Q."/>
            <person name="Zembek L."/>
            <person name="Zhong D."/>
            <person name="Zimmer A."/>
            <person name="Zwirko Z."/>
            <person name="Jaffe D.B."/>
            <person name="Alvarez P."/>
            <person name="Brockman W."/>
            <person name="Butler J."/>
            <person name="Chin C."/>
            <person name="Gnerre S."/>
            <person name="Grabherr M."/>
            <person name="Kleber M."/>
            <person name="Mauceli E."/>
            <person name="MacCallum I."/>
        </authorList>
    </citation>
    <scope>NUCLEOTIDE SEQUENCE [LARGE SCALE GENOMIC DNA]</scope>
    <source>
        <strain evidence="2">Tucson 14030-0811.24</strain>
    </source>
</reference>
<protein>
    <submittedName>
        <fullName evidence="1">Uncharacterized protein</fullName>
    </submittedName>
</protein>
<proteinExistence type="predicted"/>
<dbReference type="EMBL" id="CH963920">
    <property type="protein sequence ID" value="KRF98700.1"/>
    <property type="molecule type" value="Genomic_DNA"/>
</dbReference>
<sequence length="55" mass="6306">MSDLVRALVRTIYAYMRLLGLKNFEIDFNTGKTWTTRSGTIFAAVMNILKISSYN</sequence>
<dbReference type="Proteomes" id="UP000007798">
    <property type="component" value="Unassembled WGS sequence"/>
</dbReference>
<evidence type="ECO:0000313" key="2">
    <source>
        <dbReference type="Proteomes" id="UP000007798"/>
    </source>
</evidence>